<comment type="caution">
    <text evidence="3">The sequence shown here is derived from an EMBL/GenBank/DDBJ whole genome shotgun (WGS) entry which is preliminary data.</text>
</comment>
<protein>
    <recommendedName>
        <fullName evidence="2">DH domain-containing protein</fullName>
    </recommendedName>
</protein>
<feature type="compositionally biased region" description="Basic and acidic residues" evidence="1">
    <location>
        <begin position="646"/>
        <end position="655"/>
    </location>
</feature>
<dbReference type="EMBL" id="JAPQKS010000007">
    <property type="protein sequence ID" value="KAJ5220453.1"/>
    <property type="molecule type" value="Genomic_DNA"/>
</dbReference>
<feature type="region of interest" description="Disordered" evidence="1">
    <location>
        <begin position="631"/>
        <end position="660"/>
    </location>
</feature>
<feature type="region of interest" description="Disordered" evidence="1">
    <location>
        <begin position="1"/>
        <end position="46"/>
    </location>
</feature>
<dbReference type="PANTHER" id="PTHR12673">
    <property type="entry name" value="FACIOGENITAL DYSPLASIA PROTEIN"/>
    <property type="match status" value="1"/>
</dbReference>
<dbReference type="GO" id="GO:0005737">
    <property type="term" value="C:cytoplasm"/>
    <property type="evidence" value="ECO:0007669"/>
    <property type="project" value="TreeGrafter"/>
</dbReference>
<dbReference type="SMART" id="SM00325">
    <property type="entry name" value="RhoGEF"/>
    <property type="match status" value="1"/>
</dbReference>
<sequence length="818" mass="91241">MEHQDMDEEELPLVQEGDAIQDDGKKDDLTPTQPASPDTPFKKWMDSFRFRKRGVSTIQERYVFGWPSPPKGSSPRGSPSRPPIPFDQSTEKGSPRSSILHTVRTTTMSTSTSQATRSRGATTSTANQSTTSDMRNSADTDRSHPVFVDQAAEERAGKRREVVKELVKTEVNYVQGLKALVGVSDETSCYESLVWILIQFAQVLSIFNARGQIQENIQQICGIHEDFLSQLRKVSPSSAEHLSHDSSDLVSRGMDKPTGTMTLNVLRNLQNLSLKPRGAKAAYNQKVKALVCDPSESLEVAREIERLSASFSTYERFCSNYELLNQDINLLRRSVPDWSTYDQGIEALSKSVASTATRKQEENKSMSMNDLMIKPIQRICRYPLILQELMKTTPVSDSPSAHEAIGQILENLRILVARINSATGNPVNEDRIQKTLLLQSKLRFSEHNAFRDIYRDLGPMALCGVLFVTYQTPSQITGEFMVCVLFHSHFLIARGLGDCHRLEIVACIYMDDANMDGLQNGRGMSCYGCPFSWKVLFQAEDETYELVFSAASAIEEKLWRTEILKCSAALAEMVKPGGPWDPRKYFYMSLNLVALGVSHTQYTVASLTRRTSMDSMALSRKSRAPNVIIRKTNCPHSSETTSPDSEMFRPGKPEPECGPINVIAKRSDRIRLERAISDIYTRDVLPMPGMATGRGRSVQPQKPEAPSDSHSAALVPESRSVEEYSEDKQLIPTRDSSGDQHSMDQDCESPTTPNSAHLAFRLRQTPGEPGSVSTHRRDKNRSLDSTPDSPSRKKWGSPMTLLNALSPKSPKSPKARGM</sequence>
<reference evidence="3" key="1">
    <citation type="submission" date="2022-11" db="EMBL/GenBank/DDBJ databases">
        <authorList>
            <person name="Petersen C."/>
        </authorList>
    </citation>
    <scope>NUCLEOTIDE SEQUENCE</scope>
    <source>
        <strain evidence="3">IBT 19713</strain>
    </source>
</reference>
<feature type="region of interest" description="Disordered" evidence="1">
    <location>
        <begin position="59"/>
        <end position="142"/>
    </location>
</feature>
<dbReference type="InterPro" id="IPR035899">
    <property type="entry name" value="DBL_dom_sf"/>
</dbReference>
<feature type="compositionally biased region" description="Low complexity" evidence="1">
    <location>
        <begin position="102"/>
        <end position="132"/>
    </location>
</feature>
<dbReference type="Pfam" id="PF00621">
    <property type="entry name" value="RhoGEF"/>
    <property type="match status" value="1"/>
</dbReference>
<feature type="domain" description="DH" evidence="2">
    <location>
        <begin position="158"/>
        <end position="422"/>
    </location>
</feature>
<dbReference type="Proteomes" id="UP001150941">
    <property type="component" value="Unassembled WGS sequence"/>
</dbReference>
<gene>
    <name evidence="3" type="ORF">N7468_009657</name>
</gene>
<proteinExistence type="predicted"/>
<dbReference type="GeneID" id="83206256"/>
<dbReference type="OrthoDB" id="8059989at2759"/>
<dbReference type="PROSITE" id="PS50010">
    <property type="entry name" value="DH_2"/>
    <property type="match status" value="1"/>
</dbReference>
<dbReference type="AlphaFoldDB" id="A0A9W9NIN2"/>
<accession>A0A9W9NIN2</accession>
<feature type="region of interest" description="Disordered" evidence="1">
    <location>
        <begin position="685"/>
        <end position="818"/>
    </location>
</feature>
<keyword evidence="4" id="KW-1185">Reference proteome</keyword>
<dbReference type="SUPFAM" id="SSF48065">
    <property type="entry name" value="DBL homology domain (DH-domain)"/>
    <property type="match status" value="1"/>
</dbReference>
<dbReference type="GO" id="GO:0005085">
    <property type="term" value="F:guanyl-nucleotide exchange factor activity"/>
    <property type="evidence" value="ECO:0007669"/>
    <property type="project" value="InterPro"/>
</dbReference>
<reference evidence="3" key="2">
    <citation type="journal article" date="2023" name="IMA Fungus">
        <title>Comparative genomic study of the Penicillium genus elucidates a diverse pangenome and 15 lateral gene transfer events.</title>
        <authorList>
            <person name="Petersen C."/>
            <person name="Sorensen T."/>
            <person name="Nielsen M.R."/>
            <person name="Sondergaard T.E."/>
            <person name="Sorensen J.L."/>
            <person name="Fitzpatrick D.A."/>
            <person name="Frisvad J.C."/>
            <person name="Nielsen K.L."/>
        </authorList>
    </citation>
    <scope>NUCLEOTIDE SEQUENCE</scope>
    <source>
        <strain evidence="3">IBT 19713</strain>
    </source>
</reference>
<evidence type="ECO:0000256" key="1">
    <source>
        <dbReference type="SAM" id="MobiDB-lite"/>
    </source>
</evidence>
<evidence type="ECO:0000313" key="3">
    <source>
        <dbReference type="EMBL" id="KAJ5220453.1"/>
    </source>
</evidence>
<dbReference type="Gene3D" id="1.20.900.10">
    <property type="entry name" value="Dbl homology (DH) domain"/>
    <property type="match status" value="1"/>
</dbReference>
<organism evidence="3 4">
    <name type="scientific">Penicillium chermesinum</name>
    <dbReference type="NCBI Taxonomy" id="63820"/>
    <lineage>
        <taxon>Eukaryota</taxon>
        <taxon>Fungi</taxon>
        <taxon>Dikarya</taxon>
        <taxon>Ascomycota</taxon>
        <taxon>Pezizomycotina</taxon>
        <taxon>Eurotiomycetes</taxon>
        <taxon>Eurotiomycetidae</taxon>
        <taxon>Eurotiales</taxon>
        <taxon>Aspergillaceae</taxon>
        <taxon>Penicillium</taxon>
    </lineage>
</organism>
<evidence type="ECO:0000259" key="2">
    <source>
        <dbReference type="PROSITE" id="PS50010"/>
    </source>
</evidence>
<name>A0A9W9NIN2_9EURO</name>
<feature type="compositionally biased region" description="Basic and acidic residues" evidence="1">
    <location>
        <begin position="719"/>
        <end position="729"/>
    </location>
</feature>
<feature type="compositionally biased region" description="Polar residues" evidence="1">
    <location>
        <begin position="634"/>
        <end position="644"/>
    </location>
</feature>
<feature type="compositionally biased region" description="Acidic residues" evidence="1">
    <location>
        <begin position="1"/>
        <end position="11"/>
    </location>
</feature>
<dbReference type="InterPro" id="IPR000219">
    <property type="entry name" value="DH_dom"/>
</dbReference>
<evidence type="ECO:0000313" key="4">
    <source>
        <dbReference type="Proteomes" id="UP001150941"/>
    </source>
</evidence>
<dbReference type="PANTHER" id="PTHR12673:SF159">
    <property type="entry name" value="LD03170P"/>
    <property type="match status" value="1"/>
</dbReference>
<dbReference type="RefSeq" id="XP_058327283.1">
    <property type="nucleotide sequence ID" value="XM_058478953.1"/>
</dbReference>
<dbReference type="InterPro" id="IPR051092">
    <property type="entry name" value="FYVE_RhoGEF_PH"/>
</dbReference>